<dbReference type="EMBL" id="BKCJ010000943">
    <property type="protein sequence ID" value="GEU37553.1"/>
    <property type="molecule type" value="Genomic_DNA"/>
</dbReference>
<protein>
    <submittedName>
        <fullName evidence="2">Uncharacterized protein</fullName>
    </submittedName>
</protein>
<gene>
    <name evidence="2" type="ORF">Tci_009531</name>
</gene>
<accession>A0A6L2JKJ2</accession>
<organism evidence="2">
    <name type="scientific">Tanacetum cinerariifolium</name>
    <name type="common">Dalmatian daisy</name>
    <name type="synonym">Chrysanthemum cinerariifolium</name>
    <dbReference type="NCBI Taxonomy" id="118510"/>
    <lineage>
        <taxon>Eukaryota</taxon>
        <taxon>Viridiplantae</taxon>
        <taxon>Streptophyta</taxon>
        <taxon>Embryophyta</taxon>
        <taxon>Tracheophyta</taxon>
        <taxon>Spermatophyta</taxon>
        <taxon>Magnoliopsida</taxon>
        <taxon>eudicotyledons</taxon>
        <taxon>Gunneridae</taxon>
        <taxon>Pentapetalae</taxon>
        <taxon>asterids</taxon>
        <taxon>campanulids</taxon>
        <taxon>Asterales</taxon>
        <taxon>Asteraceae</taxon>
        <taxon>Asteroideae</taxon>
        <taxon>Anthemideae</taxon>
        <taxon>Anthemidinae</taxon>
        <taxon>Tanacetum</taxon>
    </lineage>
</organism>
<evidence type="ECO:0000256" key="1">
    <source>
        <dbReference type="SAM" id="MobiDB-lite"/>
    </source>
</evidence>
<evidence type="ECO:0000313" key="2">
    <source>
        <dbReference type="EMBL" id="GEU37553.1"/>
    </source>
</evidence>
<comment type="caution">
    <text evidence="2">The sequence shown here is derived from an EMBL/GenBank/DDBJ whole genome shotgun (WGS) entry which is preliminary data.</text>
</comment>
<sequence length="249" mass="28804">MHRLQQMQVKAKESCMKSFRQLHSFLMVLSNNDLKVTRIEGGFERAFATLFDQDFQTFKATKLLNLDQLEKHLAKEEFQELESFNAFRRKVASSKALDVGLIGTECSETKSDKQDTSSRSRNDTHAEDVDIKPVNDKEPMVEVQLTAQHNVLANEQQHSVQSEPIYDTHLLKKVDRNTTPDSINICHRGGEIDQNAKNTFQRFWRHASHTELLDQETESFSWQRFGEDVSQLHRAIALLLSRYRGILLN</sequence>
<proteinExistence type="predicted"/>
<feature type="region of interest" description="Disordered" evidence="1">
    <location>
        <begin position="108"/>
        <end position="133"/>
    </location>
</feature>
<dbReference type="AlphaFoldDB" id="A0A6L2JKJ2"/>
<reference evidence="2" key="1">
    <citation type="journal article" date="2019" name="Sci. Rep.">
        <title>Draft genome of Tanacetum cinerariifolium, the natural source of mosquito coil.</title>
        <authorList>
            <person name="Yamashiro T."/>
            <person name="Shiraishi A."/>
            <person name="Satake H."/>
            <person name="Nakayama K."/>
        </authorList>
    </citation>
    <scope>NUCLEOTIDE SEQUENCE</scope>
</reference>
<name>A0A6L2JKJ2_TANCI</name>